<keyword evidence="1" id="KW-0812">Transmembrane</keyword>
<reference evidence="3" key="1">
    <citation type="submission" date="2022-11" db="UniProtKB">
        <authorList>
            <consortium name="WormBaseParasite"/>
        </authorList>
    </citation>
    <scope>IDENTIFICATION</scope>
</reference>
<name>A0A914EM30_9BILA</name>
<keyword evidence="1" id="KW-0472">Membrane</keyword>
<feature type="transmembrane region" description="Helical" evidence="1">
    <location>
        <begin position="62"/>
        <end position="80"/>
    </location>
</feature>
<accession>A0A914EM30</accession>
<keyword evidence="1" id="KW-1133">Transmembrane helix</keyword>
<evidence type="ECO:0000256" key="1">
    <source>
        <dbReference type="SAM" id="Phobius"/>
    </source>
</evidence>
<organism evidence="2 3">
    <name type="scientific">Acrobeloides nanus</name>
    <dbReference type="NCBI Taxonomy" id="290746"/>
    <lineage>
        <taxon>Eukaryota</taxon>
        <taxon>Metazoa</taxon>
        <taxon>Ecdysozoa</taxon>
        <taxon>Nematoda</taxon>
        <taxon>Chromadorea</taxon>
        <taxon>Rhabditida</taxon>
        <taxon>Tylenchina</taxon>
        <taxon>Cephalobomorpha</taxon>
        <taxon>Cephaloboidea</taxon>
        <taxon>Cephalobidae</taxon>
        <taxon>Acrobeloides</taxon>
    </lineage>
</organism>
<keyword evidence="2" id="KW-1185">Reference proteome</keyword>
<proteinExistence type="predicted"/>
<protein>
    <submittedName>
        <fullName evidence="3">Uncharacterized protein</fullName>
    </submittedName>
</protein>
<dbReference type="WBParaSite" id="ACRNAN_scaffold9465.g8435.t1">
    <property type="protein sequence ID" value="ACRNAN_scaffold9465.g8435.t1"/>
    <property type="gene ID" value="ACRNAN_scaffold9465.g8435"/>
</dbReference>
<sequence>MNHVHTASGFVDHKNDEELSKNAEESYISRMQYGNDQSIRDRVQECFMENYRTSVSIRSLNFFLKVFSCILYGVQVYYDYSKMSKFKRYKDPDEQELVII</sequence>
<evidence type="ECO:0000313" key="3">
    <source>
        <dbReference type="WBParaSite" id="ACRNAN_scaffold9465.g8435.t1"/>
    </source>
</evidence>
<dbReference type="AlphaFoldDB" id="A0A914EM30"/>
<evidence type="ECO:0000313" key="2">
    <source>
        <dbReference type="Proteomes" id="UP000887540"/>
    </source>
</evidence>
<dbReference type="Proteomes" id="UP000887540">
    <property type="component" value="Unplaced"/>
</dbReference>